<name>A0A5S4GWT7_9ACTN</name>
<dbReference type="Proteomes" id="UP000306628">
    <property type="component" value="Unassembled WGS sequence"/>
</dbReference>
<feature type="compositionally biased region" description="Low complexity" evidence="1">
    <location>
        <begin position="176"/>
        <end position="191"/>
    </location>
</feature>
<feature type="compositionally biased region" description="Low complexity" evidence="1">
    <location>
        <begin position="202"/>
        <end position="229"/>
    </location>
</feature>
<reference evidence="3 4" key="1">
    <citation type="submission" date="2019-05" db="EMBL/GenBank/DDBJ databases">
        <title>Draft genome sequence of Nonomuraea zeae DSM 100528.</title>
        <authorList>
            <person name="Saricaoglu S."/>
            <person name="Isik K."/>
        </authorList>
    </citation>
    <scope>NUCLEOTIDE SEQUENCE [LARGE SCALE GENOMIC DNA]</scope>
    <source>
        <strain evidence="3 4">DSM 100528</strain>
    </source>
</reference>
<feature type="domain" description="JmjC" evidence="2">
    <location>
        <begin position="18"/>
        <end position="119"/>
    </location>
</feature>
<comment type="caution">
    <text evidence="3">The sequence shown here is derived from an EMBL/GenBank/DDBJ whole genome shotgun (WGS) entry which is preliminary data.</text>
</comment>
<keyword evidence="4" id="KW-1185">Reference proteome</keyword>
<evidence type="ECO:0000256" key="1">
    <source>
        <dbReference type="SAM" id="MobiDB-lite"/>
    </source>
</evidence>
<dbReference type="InterPro" id="IPR003347">
    <property type="entry name" value="JmjC_dom"/>
</dbReference>
<dbReference type="SUPFAM" id="SSF51197">
    <property type="entry name" value="Clavaminate synthase-like"/>
    <property type="match status" value="1"/>
</dbReference>
<accession>A0A5S4GWT7</accession>
<evidence type="ECO:0000259" key="2">
    <source>
        <dbReference type="Pfam" id="PF08007"/>
    </source>
</evidence>
<dbReference type="Pfam" id="PF08007">
    <property type="entry name" value="JmjC_2"/>
    <property type="match status" value="1"/>
</dbReference>
<feature type="compositionally biased region" description="Basic residues" evidence="1">
    <location>
        <begin position="157"/>
        <end position="175"/>
    </location>
</feature>
<evidence type="ECO:0000313" key="4">
    <source>
        <dbReference type="Proteomes" id="UP000306628"/>
    </source>
</evidence>
<protein>
    <recommendedName>
        <fullName evidence="2">JmjC domain-containing protein</fullName>
    </recommendedName>
</protein>
<dbReference type="OrthoDB" id="9764016at2"/>
<proteinExistence type="predicted"/>
<dbReference type="AlphaFoldDB" id="A0A5S4GWT7"/>
<dbReference type="Gene3D" id="2.60.120.650">
    <property type="entry name" value="Cupin"/>
    <property type="match status" value="1"/>
</dbReference>
<feature type="region of interest" description="Disordered" evidence="1">
    <location>
        <begin position="135"/>
        <end position="229"/>
    </location>
</feature>
<dbReference type="EMBL" id="VCKX01000020">
    <property type="protein sequence ID" value="TMR36981.1"/>
    <property type="molecule type" value="Genomic_DNA"/>
</dbReference>
<organism evidence="3 4">
    <name type="scientific">Nonomuraea zeae</name>
    <dbReference type="NCBI Taxonomy" id="1642303"/>
    <lineage>
        <taxon>Bacteria</taxon>
        <taxon>Bacillati</taxon>
        <taxon>Actinomycetota</taxon>
        <taxon>Actinomycetes</taxon>
        <taxon>Streptosporangiales</taxon>
        <taxon>Streptosporangiaceae</taxon>
        <taxon>Nonomuraea</taxon>
    </lineage>
</organism>
<dbReference type="RefSeq" id="WP_138689261.1">
    <property type="nucleotide sequence ID" value="NZ_VCKX01000020.1"/>
</dbReference>
<evidence type="ECO:0000313" key="3">
    <source>
        <dbReference type="EMBL" id="TMR36981.1"/>
    </source>
</evidence>
<gene>
    <name evidence="3" type="ORF">ETD85_09275</name>
</gene>
<sequence>MGGGACSASRHRTKELAARVQTVAFLTSPDHFGTRAHRGGTHVFVIQAEGSKRWTLYDVPAGDDWDLAEIPSEDAVTKEVELRAGEGLYVPLGMGHRARAGSQGSLHLSVMVNPPRLREVVQAWAAQVSAAFTGRSTCRSGGKAGSRPSGGAAQDPRRRRPAVTQKRPSRRRRAATSRAGARRAATSGRPRSVGHGQTSRRSVAVARGNGASSAASRSAAYSRGSGSSR</sequence>